<sequence length="346" mass="39913">MLSYTTWLLHGEIPEPDDQDESDDENNKDNDDVYGELLNNHYRGTYMDEDTSERNGIQNFEKLLEASQCGLYPGCKKSDTLLAFVIEMLQVKMNDLRSQGSPEATEELWSLANGPGSIIGLYSGCISNGFRFHTRDREKRRMCQNSGLVVEGLHKGKTINFYGYLCKIWELRYSHGDTVVLFECEWYNTGHKKRIYTDGHVTSIDITRLWYKDDPFVLPSNVRQVFYVNDTSKGKNWRVVELVRHRGVWDIPEQVESPNEPFQQDETTDSGIPIFIENDVGHYNRDDVDPEIILEAELMADHGDDEHDEDDTMAEYIDDEDNELTGQADTNAYVDVDLEIDVDYDD</sequence>
<proteinExistence type="predicted"/>
<evidence type="ECO:0000313" key="2">
    <source>
        <dbReference type="Proteomes" id="UP001062846"/>
    </source>
</evidence>
<dbReference type="Proteomes" id="UP001062846">
    <property type="component" value="Chromosome 5"/>
</dbReference>
<organism evidence="1 2">
    <name type="scientific">Rhododendron molle</name>
    <name type="common">Chinese azalea</name>
    <name type="synonym">Azalea mollis</name>
    <dbReference type="NCBI Taxonomy" id="49168"/>
    <lineage>
        <taxon>Eukaryota</taxon>
        <taxon>Viridiplantae</taxon>
        <taxon>Streptophyta</taxon>
        <taxon>Embryophyta</taxon>
        <taxon>Tracheophyta</taxon>
        <taxon>Spermatophyta</taxon>
        <taxon>Magnoliopsida</taxon>
        <taxon>eudicotyledons</taxon>
        <taxon>Gunneridae</taxon>
        <taxon>Pentapetalae</taxon>
        <taxon>asterids</taxon>
        <taxon>Ericales</taxon>
        <taxon>Ericaceae</taxon>
        <taxon>Ericoideae</taxon>
        <taxon>Rhodoreae</taxon>
        <taxon>Rhododendron</taxon>
    </lineage>
</organism>
<name>A0ACC0NW04_RHOML</name>
<comment type="caution">
    <text evidence="1">The sequence shown here is derived from an EMBL/GenBank/DDBJ whole genome shotgun (WGS) entry which is preliminary data.</text>
</comment>
<gene>
    <name evidence="1" type="ORF">RHMOL_Rhmol05G0306500</name>
</gene>
<evidence type="ECO:0000313" key="1">
    <source>
        <dbReference type="EMBL" id="KAI8557076.1"/>
    </source>
</evidence>
<protein>
    <submittedName>
        <fullName evidence="1">Uncharacterized protein</fullName>
    </submittedName>
</protein>
<accession>A0ACC0NW04</accession>
<dbReference type="EMBL" id="CM046392">
    <property type="protein sequence ID" value="KAI8557076.1"/>
    <property type="molecule type" value="Genomic_DNA"/>
</dbReference>
<reference evidence="1" key="1">
    <citation type="submission" date="2022-02" db="EMBL/GenBank/DDBJ databases">
        <title>Plant Genome Project.</title>
        <authorList>
            <person name="Zhang R.-G."/>
        </authorList>
    </citation>
    <scope>NUCLEOTIDE SEQUENCE</scope>
    <source>
        <strain evidence="1">AT1</strain>
    </source>
</reference>
<keyword evidence="2" id="KW-1185">Reference proteome</keyword>